<sequence>MKTLIIILAIILAASIIFIVAAPREFDGRKYIGRTWGEISRADRDIHNVSAKGFAIKEQGGVIGNSIQINFSNDEARHVIGTLSKKKIVLFDTTLIADELYISEEKEIRYICFWPFGRIRIQGQ</sequence>
<gene>
    <name evidence="1" type="ORF">WN985_03060</name>
</gene>
<dbReference type="EMBL" id="CP150849">
    <property type="protein sequence ID" value="WZW54669.1"/>
    <property type="molecule type" value="Genomic_DNA"/>
</dbReference>
<proteinExistence type="predicted"/>
<organism evidence="1 2">
    <name type="scientific">Burkholderia pyrrocinia</name>
    <name type="common">Pseudomonas pyrrocinia</name>
    <dbReference type="NCBI Taxonomy" id="60550"/>
    <lineage>
        <taxon>Bacteria</taxon>
        <taxon>Pseudomonadati</taxon>
        <taxon>Pseudomonadota</taxon>
        <taxon>Betaproteobacteria</taxon>
        <taxon>Burkholderiales</taxon>
        <taxon>Burkholderiaceae</taxon>
        <taxon>Burkholderia</taxon>
        <taxon>Burkholderia cepacia complex</taxon>
    </lineage>
</organism>
<protein>
    <submittedName>
        <fullName evidence="1">Uncharacterized protein</fullName>
    </submittedName>
</protein>
<evidence type="ECO:0000313" key="2">
    <source>
        <dbReference type="Proteomes" id="UP001484179"/>
    </source>
</evidence>
<keyword evidence="2" id="KW-1185">Reference proteome</keyword>
<accession>A0ABZ3BIG7</accession>
<dbReference type="RefSeq" id="WP_342308662.1">
    <property type="nucleotide sequence ID" value="NZ_CP150849.1"/>
</dbReference>
<name>A0ABZ3BIG7_BURPY</name>
<dbReference type="Proteomes" id="UP001484179">
    <property type="component" value="Chromosome 1"/>
</dbReference>
<evidence type="ECO:0000313" key="1">
    <source>
        <dbReference type="EMBL" id="WZW54669.1"/>
    </source>
</evidence>
<reference evidence="1 2" key="1">
    <citation type="submission" date="2024-04" db="EMBL/GenBank/DDBJ databases">
        <title>Biological Control Activity of Plant Growth Promoting Rhizobacteria Burkholderia pyrrocinia BX1 against Tobacco black shank Introduction Tobacco black shank (TBS) caused by the oomycete Phytophthora. nicotianae (P. nicotianae) has become a destructive soil.</title>
        <authorList>
            <person name="Liu X."/>
            <person name="Shu C."/>
        </authorList>
    </citation>
    <scope>NUCLEOTIDE SEQUENCE [LARGE SCALE GENOMIC DNA]</scope>
    <source>
        <strain evidence="1 2">BX1</strain>
    </source>
</reference>